<evidence type="ECO:0000313" key="3">
    <source>
        <dbReference type="EMBL" id="KAK1612676.1"/>
    </source>
</evidence>
<accession>A0AAD8R1J9</accession>
<dbReference type="InterPro" id="IPR012337">
    <property type="entry name" value="RNaseH-like_sf"/>
</dbReference>
<reference evidence="3" key="1">
    <citation type="submission" date="2023-07" db="EMBL/GenBank/DDBJ databases">
        <title>A chromosome-level genome assembly of Lolium multiflorum.</title>
        <authorList>
            <person name="Chen Y."/>
            <person name="Copetti D."/>
            <person name="Kolliker R."/>
            <person name="Studer B."/>
        </authorList>
    </citation>
    <scope>NUCLEOTIDE SEQUENCE</scope>
    <source>
        <strain evidence="3">02402/16</strain>
        <tissue evidence="3">Leaf</tissue>
    </source>
</reference>
<feature type="compositionally biased region" description="Pro residues" evidence="1">
    <location>
        <begin position="539"/>
        <end position="552"/>
    </location>
</feature>
<dbReference type="GO" id="GO:0003676">
    <property type="term" value="F:nucleic acid binding"/>
    <property type="evidence" value="ECO:0007669"/>
    <property type="project" value="InterPro"/>
</dbReference>
<feature type="compositionally biased region" description="Low complexity" evidence="1">
    <location>
        <begin position="1"/>
        <end position="18"/>
    </location>
</feature>
<dbReference type="InterPro" id="IPR036397">
    <property type="entry name" value="RNaseH_sf"/>
</dbReference>
<comment type="caution">
    <text evidence="3">The sequence shown here is derived from an EMBL/GenBank/DDBJ whole genome shotgun (WGS) entry which is preliminary data.</text>
</comment>
<feature type="domain" description="Integrase catalytic" evidence="2">
    <location>
        <begin position="275"/>
        <end position="443"/>
    </location>
</feature>
<keyword evidence="4" id="KW-1185">Reference proteome</keyword>
<feature type="region of interest" description="Disordered" evidence="1">
    <location>
        <begin position="1"/>
        <end position="40"/>
    </location>
</feature>
<feature type="region of interest" description="Disordered" evidence="1">
    <location>
        <begin position="69"/>
        <end position="206"/>
    </location>
</feature>
<protein>
    <recommendedName>
        <fullName evidence="2">Integrase catalytic domain-containing protein</fullName>
    </recommendedName>
</protein>
<name>A0AAD8R1J9_LOLMU</name>
<feature type="compositionally biased region" description="Polar residues" evidence="1">
    <location>
        <begin position="72"/>
        <end position="87"/>
    </location>
</feature>
<gene>
    <name evidence="3" type="ORF">QYE76_036349</name>
</gene>
<dbReference type="InterPro" id="IPR039537">
    <property type="entry name" value="Retrotran_Ty1/copia-like"/>
</dbReference>
<sequence length="611" mass="66029">MDRFDSSGSGFNSSSSRDNPPPAPPSPSSATSPSRGVPVKLSTRCQLLPVEDVLRAPSRVKITDLFTDNKIHGSSSGQEFFGTTGTTYHALPPVGGSRRDLGNAASTSRSSKRPPSSRPWRTAPRERRLKHLRARAAHTRPRLLPRRPELRARPASPHGSAAGFPCRRPAPASPLPSPGTTHRPPGRSDRPDRPAGAQTDQPAPVPWPWRSAVAMVAPTPLPPRLVHLSHRPPPPWIWVTIRGPGSFMPLHARAVRSLPGHHGAASSPHQALYAAQSTPAYAASGRDPWDRALTALQSAPCWAYGGGGGWFMDIGASAHMAAHPDVATTLTAFFAFVSTQFGRPIHALQTDNGKEFDNITIRSLLATHGAIFRLTCPYTSSQNGRAERMLRTLNDCVRTLLFHASMPPRFWPDALATATLLVNIRPCRVRWSYTPHHLLYGAPPTYDDLRIFGCRCYPNTAATAASGLMATPPTTPPASLLAVLDRRDGPQRRPFFPPRVTAAATVAAARLLPPPRSIALASLPDGRPTVAIRVALPRPLAPPPPPPRPRAPPSTRRARSFPPDESVPASPPRPRLPPVGSRSAVRAYERAWCAATIYGYPRIMRRAASSV</sequence>
<feature type="compositionally biased region" description="Basic residues" evidence="1">
    <location>
        <begin position="127"/>
        <end position="145"/>
    </location>
</feature>
<dbReference type="EMBL" id="JAUUTY010000007">
    <property type="protein sequence ID" value="KAK1612676.1"/>
    <property type="molecule type" value="Genomic_DNA"/>
</dbReference>
<dbReference type="PROSITE" id="PS50994">
    <property type="entry name" value="INTEGRASE"/>
    <property type="match status" value="1"/>
</dbReference>
<dbReference type="Gene3D" id="3.30.420.10">
    <property type="entry name" value="Ribonuclease H-like superfamily/Ribonuclease H"/>
    <property type="match status" value="1"/>
</dbReference>
<dbReference type="SUPFAM" id="SSF53098">
    <property type="entry name" value="Ribonuclease H-like"/>
    <property type="match status" value="1"/>
</dbReference>
<proteinExistence type="predicted"/>
<evidence type="ECO:0000259" key="2">
    <source>
        <dbReference type="PROSITE" id="PS50994"/>
    </source>
</evidence>
<dbReference type="PANTHER" id="PTHR42648:SF26">
    <property type="entry name" value="INTEGRASE CATALYTIC DOMAIN-CONTAINING PROTEIN"/>
    <property type="match status" value="1"/>
</dbReference>
<organism evidence="3 4">
    <name type="scientific">Lolium multiflorum</name>
    <name type="common">Italian ryegrass</name>
    <name type="synonym">Lolium perenne subsp. multiflorum</name>
    <dbReference type="NCBI Taxonomy" id="4521"/>
    <lineage>
        <taxon>Eukaryota</taxon>
        <taxon>Viridiplantae</taxon>
        <taxon>Streptophyta</taxon>
        <taxon>Embryophyta</taxon>
        <taxon>Tracheophyta</taxon>
        <taxon>Spermatophyta</taxon>
        <taxon>Magnoliopsida</taxon>
        <taxon>Liliopsida</taxon>
        <taxon>Poales</taxon>
        <taxon>Poaceae</taxon>
        <taxon>BOP clade</taxon>
        <taxon>Pooideae</taxon>
        <taxon>Poodae</taxon>
        <taxon>Poeae</taxon>
        <taxon>Poeae Chloroplast Group 2 (Poeae type)</taxon>
        <taxon>Loliodinae</taxon>
        <taxon>Loliinae</taxon>
        <taxon>Lolium</taxon>
    </lineage>
</organism>
<dbReference type="AlphaFoldDB" id="A0AAD8R1J9"/>
<dbReference type="Proteomes" id="UP001231189">
    <property type="component" value="Unassembled WGS sequence"/>
</dbReference>
<feature type="region of interest" description="Disordered" evidence="1">
    <location>
        <begin position="536"/>
        <end position="584"/>
    </location>
</feature>
<dbReference type="InterPro" id="IPR001584">
    <property type="entry name" value="Integrase_cat-core"/>
</dbReference>
<dbReference type="PANTHER" id="PTHR42648">
    <property type="entry name" value="TRANSPOSASE, PUTATIVE-RELATED"/>
    <property type="match status" value="1"/>
</dbReference>
<evidence type="ECO:0000313" key="4">
    <source>
        <dbReference type="Proteomes" id="UP001231189"/>
    </source>
</evidence>
<evidence type="ECO:0000256" key="1">
    <source>
        <dbReference type="SAM" id="MobiDB-lite"/>
    </source>
</evidence>
<dbReference type="GO" id="GO:0015074">
    <property type="term" value="P:DNA integration"/>
    <property type="evidence" value="ECO:0007669"/>
    <property type="project" value="InterPro"/>
</dbReference>